<proteinExistence type="predicted"/>
<feature type="non-terminal residue" evidence="1">
    <location>
        <position position="77"/>
    </location>
</feature>
<evidence type="ECO:0000313" key="1">
    <source>
        <dbReference type="EMBL" id="KAJ1678624.1"/>
    </source>
</evidence>
<name>A0ACC1HXL2_9FUNG</name>
<comment type="caution">
    <text evidence="1">The sequence shown here is derived from an EMBL/GenBank/DDBJ whole genome shotgun (WGS) entry which is preliminary data.</text>
</comment>
<keyword evidence="2" id="KW-1185">Reference proteome</keyword>
<reference evidence="1" key="1">
    <citation type="submission" date="2022-06" db="EMBL/GenBank/DDBJ databases">
        <title>Phylogenomic reconstructions and comparative analyses of Kickxellomycotina fungi.</title>
        <authorList>
            <person name="Reynolds N.K."/>
            <person name="Stajich J.E."/>
            <person name="Barry K."/>
            <person name="Grigoriev I.V."/>
            <person name="Crous P."/>
            <person name="Smith M.E."/>
        </authorList>
    </citation>
    <scope>NUCLEOTIDE SEQUENCE</scope>
    <source>
        <strain evidence="1">RSA 2271</strain>
    </source>
</reference>
<accession>A0ACC1HXL2</accession>
<gene>
    <name evidence="1" type="ORF">EV182_003672</name>
</gene>
<evidence type="ECO:0000313" key="2">
    <source>
        <dbReference type="Proteomes" id="UP001145114"/>
    </source>
</evidence>
<dbReference type="EMBL" id="JAMZIH010000990">
    <property type="protein sequence ID" value="KAJ1678624.1"/>
    <property type="molecule type" value="Genomic_DNA"/>
</dbReference>
<organism evidence="1 2">
    <name type="scientific">Spiromyces aspiralis</name>
    <dbReference type="NCBI Taxonomy" id="68401"/>
    <lineage>
        <taxon>Eukaryota</taxon>
        <taxon>Fungi</taxon>
        <taxon>Fungi incertae sedis</taxon>
        <taxon>Zoopagomycota</taxon>
        <taxon>Kickxellomycotina</taxon>
        <taxon>Kickxellomycetes</taxon>
        <taxon>Kickxellales</taxon>
        <taxon>Kickxellaceae</taxon>
        <taxon>Spiromyces</taxon>
    </lineage>
</organism>
<feature type="non-terminal residue" evidence="1">
    <location>
        <position position="1"/>
    </location>
</feature>
<dbReference type="Proteomes" id="UP001145114">
    <property type="component" value="Unassembled WGS sequence"/>
</dbReference>
<sequence>ILAYQAVSNKGKLFTFLERDIQYAVGVFIYDMLVERRQTTTSLDRLIDFCGRHVTGALVSELFQKLINNKDKLSSGI</sequence>
<protein>
    <submittedName>
        <fullName evidence="1">Uncharacterized protein</fullName>
    </submittedName>
</protein>